<evidence type="ECO:0000313" key="2">
    <source>
        <dbReference type="Proteomes" id="UP000784294"/>
    </source>
</evidence>
<dbReference type="AlphaFoldDB" id="A0A3S5CQP2"/>
<evidence type="ECO:0000313" key="1">
    <source>
        <dbReference type="EMBL" id="VEL28481.1"/>
    </source>
</evidence>
<sequence>MVGCDDAATSLTAACTYPNAASVGETSLSCAPGAFGASIQANGRGRSLSCRRPGPDIPLAKFAAADAAIPRRSHRNSQRHTTKTAVAKVHFY</sequence>
<protein>
    <submittedName>
        <fullName evidence="1">Uncharacterized protein</fullName>
    </submittedName>
</protein>
<dbReference type="Proteomes" id="UP000784294">
    <property type="component" value="Unassembled WGS sequence"/>
</dbReference>
<comment type="caution">
    <text evidence="1">The sequence shown here is derived from an EMBL/GenBank/DDBJ whole genome shotgun (WGS) entry which is preliminary data.</text>
</comment>
<reference evidence="1" key="1">
    <citation type="submission" date="2018-11" db="EMBL/GenBank/DDBJ databases">
        <authorList>
            <consortium name="Pathogen Informatics"/>
        </authorList>
    </citation>
    <scope>NUCLEOTIDE SEQUENCE</scope>
</reference>
<dbReference type="EMBL" id="CAAALY010095367">
    <property type="protein sequence ID" value="VEL28481.1"/>
    <property type="molecule type" value="Genomic_DNA"/>
</dbReference>
<name>A0A3S5CQP2_9PLAT</name>
<accession>A0A3S5CQP2</accession>
<gene>
    <name evidence="1" type="ORF">PXEA_LOCUS21921</name>
</gene>
<proteinExistence type="predicted"/>
<keyword evidence="2" id="KW-1185">Reference proteome</keyword>
<organism evidence="1 2">
    <name type="scientific">Protopolystoma xenopodis</name>
    <dbReference type="NCBI Taxonomy" id="117903"/>
    <lineage>
        <taxon>Eukaryota</taxon>
        <taxon>Metazoa</taxon>
        <taxon>Spiralia</taxon>
        <taxon>Lophotrochozoa</taxon>
        <taxon>Platyhelminthes</taxon>
        <taxon>Monogenea</taxon>
        <taxon>Polyopisthocotylea</taxon>
        <taxon>Polystomatidea</taxon>
        <taxon>Polystomatidae</taxon>
        <taxon>Protopolystoma</taxon>
    </lineage>
</organism>